<feature type="region of interest" description="Disordered" evidence="1">
    <location>
        <begin position="167"/>
        <end position="208"/>
    </location>
</feature>
<keyword evidence="3" id="KW-1185">Reference proteome</keyword>
<evidence type="ECO:0000313" key="2">
    <source>
        <dbReference type="EMBL" id="CAL1717393.1"/>
    </source>
</evidence>
<feature type="compositionally biased region" description="Polar residues" evidence="1">
    <location>
        <begin position="180"/>
        <end position="191"/>
    </location>
</feature>
<dbReference type="Proteomes" id="UP001497453">
    <property type="component" value="Chromosome 9"/>
</dbReference>
<accession>A0ABP1EBJ9</accession>
<evidence type="ECO:0000313" key="3">
    <source>
        <dbReference type="Proteomes" id="UP001497453"/>
    </source>
</evidence>
<proteinExistence type="predicted"/>
<protein>
    <submittedName>
        <fullName evidence="2">Uncharacterized protein</fullName>
    </submittedName>
</protein>
<reference evidence="3" key="1">
    <citation type="submission" date="2024-04" db="EMBL/GenBank/DDBJ databases">
        <authorList>
            <person name="Shaw F."/>
            <person name="Minotto A."/>
        </authorList>
    </citation>
    <scope>NUCLEOTIDE SEQUENCE [LARGE SCALE GENOMIC DNA]</scope>
</reference>
<gene>
    <name evidence="2" type="ORF">GFSPODELE1_LOCUS11206</name>
</gene>
<organism evidence="2 3">
    <name type="scientific">Somion occarium</name>
    <dbReference type="NCBI Taxonomy" id="3059160"/>
    <lineage>
        <taxon>Eukaryota</taxon>
        <taxon>Fungi</taxon>
        <taxon>Dikarya</taxon>
        <taxon>Basidiomycota</taxon>
        <taxon>Agaricomycotina</taxon>
        <taxon>Agaricomycetes</taxon>
        <taxon>Polyporales</taxon>
        <taxon>Cerrenaceae</taxon>
        <taxon>Somion</taxon>
    </lineage>
</organism>
<dbReference type="EMBL" id="OZ037952">
    <property type="protein sequence ID" value="CAL1717393.1"/>
    <property type="molecule type" value="Genomic_DNA"/>
</dbReference>
<sequence length="283" mass="31108">MTIVPKKTALVLSRDQRSYNSHGYEYRHYNRRLCLVQTGVRRTALSAAKGVYSILVSSPGITTFPFLSILPGTRKQDSLGRNPSKAGFQVLVTDRHTYGMSQYTFDEEKITRRTTEERRAACSMPSIDFDGEPGFVYFDCSDEFASKSDLCDTPEVLSTCPSRQNSIPCLDLNPKEEPRTPTQASQDAQHVSSTLSSDTEDGGSDDSNPPLDIKFALINSARATISPLASLCAALSGAATRPSIGFHTDHELYMRGNQTAVPEEAARPQSLLTRWRATLASKS</sequence>
<evidence type="ECO:0000256" key="1">
    <source>
        <dbReference type="SAM" id="MobiDB-lite"/>
    </source>
</evidence>
<name>A0ABP1EBJ9_9APHY</name>